<dbReference type="SUPFAM" id="SSF103473">
    <property type="entry name" value="MFS general substrate transporter"/>
    <property type="match status" value="1"/>
</dbReference>
<keyword evidence="2" id="KW-0813">Transport</keyword>
<dbReference type="RefSeq" id="WP_253061288.1">
    <property type="nucleotide sequence ID" value="NZ_JAMXWM010000008.1"/>
</dbReference>
<reference evidence="9" key="1">
    <citation type="journal article" date="2019" name="Int. J. Syst. Evol. Microbiol.">
        <title>The Global Catalogue of Microorganisms (GCM) 10K type strain sequencing project: providing services to taxonomists for standard genome sequencing and annotation.</title>
        <authorList>
            <consortium name="The Broad Institute Genomics Platform"/>
            <consortium name="The Broad Institute Genome Sequencing Center for Infectious Disease"/>
            <person name="Wu L."/>
            <person name="Ma J."/>
        </authorList>
    </citation>
    <scope>NUCLEOTIDE SEQUENCE [LARGE SCALE GENOMIC DNA]</scope>
    <source>
        <strain evidence="9">TISTR 2466</strain>
    </source>
</reference>
<evidence type="ECO:0000256" key="2">
    <source>
        <dbReference type="ARBA" id="ARBA00022448"/>
    </source>
</evidence>
<dbReference type="Gene3D" id="1.20.1250.20">
    <property type="entry name" value="MFS general substrate transporter like domains"/>
    <property type="match status" value="1"/>
</dbReference>
<dbReference type="InterPro" id="IPR020846">
    <property type="entry name" value="MFS_dom"/>
</dbReference>
<dbReference type="Proteomes" id="UP001597399">
    <property type="component" value="Unassembled WGS sequence"/>
</dbReference>
<evidence type="ECO:0000256" key="3">
    <source>
        <dbReference type="ARBA" id="ARBA00022692"/>
    </source>
</evidence>
<dbReference type="InterPro" id="IPR036259">
    <property type="entry name" value="MFS_trans_sf"/>
</dbReference>
<evidence type="ECO:0000256" key="5">
    <source>
        <dbReference type="ARBA" id="ARBA00023136"/>
    </source>
</evidence>
<dbReference type="PANTHER" id="PTHR43129:SF1">
    <property type="entry name" value="FOSMIDOMYCIN RESISTANCE PROTEIN"/>
    <property type="match status" value="1"/>
</dbReference>
<evidence type="ECO:0000256" key="6">
    <source>
        <dbReference type="SAM" id="Phobius"/>
    </source>
</evidence>
<feature type="transmembrane region" description="Helical" evidence="6">
    <location>
        <begin position="342"/>
        <end position="365"/>
    </location>
</feature>
<evidence type="ECO:0000313" key="8">
    <source>
        <dbReference type="EMBL" id="MFD2693855.1"/>
    </source>
</evidence>
<feature type="transmembrane region" description="Helical" evidence="6">
    <location>
        <begin position="109"/>
        <end position="127"/>
    </location>
</feature>
<feature type="transmembrane region" description="Helical" evidence="6">
    <location>
        <begin position="307"/>
        <end position="330"/>
    </location>
</feature>
<feature type="transmembrane region" description="Helical" evidence="6">
    <location>
        <begin position="371"/>
        <end position="391"/>
    </location>
</feature>
<feature type="transmembrane region" description="Helical" evidence="6">
    <location>
        <begin position="218"/>
        <end position="246"/>
    </location>
</feature>
<dbReference type="PANTHER" id="PTHR43129">
    <property type="entry name" value="FOSMIDOMYCIN RESISTANCE PROTEIN"/>
    <property type="match status" value="1"/>
</dbReference>
<evidence type="ECO:0000259" key="7">
    <source>
        <dbReference type="PROSITE" id="PS50850"/>
    </source>
</evidence>
<dbReference type="EMBL" id="JBHUMQ010000023">
    <property type="protein sequence ID" value="MFD2693855.1"/>
    <property type="molecule type" value="Genomic_DNA"/>
</dbReference>
<name>A0ABW5S2Y3_9BACL</name>
<keyword evidence="3 6" id="KW-0812">Transmembrane</keyword>
<dbReference type="Pfam" id="PF07690">
    <property type="entry name" value="MFS_1"/>
    <property type="match status" value="1"/>
</dbReference>
<feature type="transmembrane region" description="Helical" evidence="6">
    <location>
        <begin position="285"/>
        <end position="301"/>
    </location>
</feature>
<dbReference type="CDD" id="cd17478">
    <property type="entry name" value="MFS_FsR"/>
    <property type="match status" value="1"/>
</dbReference>
<keyword evidence="9" id="KW-1185">Reference proteome</keyword>
<organism evidence="8 9">
    <name type="scientific">Sporolactobacillus shoreicorticis</name>
    <dbReference type="NCBI Taxonomy" id="1923877"/>
    <lineage>
        <taxon>Bacteria</taxon>
        <taxon>Bacillati</taxon>
        <taxon>Bacillota</taxon>
        <taxon>Bacilli</taxon>
        <taxon>Bacillales</taxon>
        <taxon>Sporolactobacillaceae</taxon>
        <taxon>Sporolactobacillus</taxon>
    </lineage>
</organism>
<feature type="transmembrane region" description="Helical" evidence="6">
    <location>
        <begin position="87"/>
        <end position="103"/>
    </location>
</feature>
<evidence type="ECO:0000256" key="1">
    <source>
        <dbReference type="ARBA" id="ARBA00004651"/>
    </source>
</evidence>
<keyword evidence="5 6" id="KW-0472">Membrane</keyword>
<feature type="transmembrane region" description="Helical" evidence="6">
    <location>
        <begin position="258"/>
        <end position="278"/>
    </location>
</feature>
<dbReference type="PROSITE" id="PS50850">
    <property type="entry name" value="MFS"/>
    <property type="match status" value="1"/>
</dbReference>
<feature type="transmembrane region" description="Helical" evidence="6">
    <location>
        <begin position="23"/>
        <end position="45"/>
    </location>
</feature>
<gene>
    <name evidence="8" type="ORF">ACFSUE_09495</name>
</gene>
<feature type="transmembrane region" description="Helical" evidence="6">
    <location>
        <begin position="57"/>
        <end position="80"/>
    </location>
</feature>
<sequence>MNLALKNENQAAVKPKLAAKRELFSLSGVHFINDLMTTGLVPALLPLYKDAFNLNYFQAGIILFVSMLTSSVAQPIFGIITDRNPKTWFIPVGICLTGFGLTASGYAPAYWVLLFLVGLSGIGSGIFHPEAMRGAYMAAGTARGTAQAIIQVGGNFGQAVGPLLLPLFLIATGLHGLGWFALATVAGFALVLSVMPWYRRSLAENKARQKNIKGRNHVVGLCLLTAVVILRSWTQIGVAGFLPFLYLHQGIALKYGDLLTFLFLGAGALGTFIGGRVSDRISRKWLLFYSMAVTVPFAWLLPHVHGIISIIVLFLFGFFVLSSFAVTVVYGQMMFPKNIGLVSGLMVGFGIGAGGIGATMIGWLADLYGVTVIFAFLSLLPLAAALLSLLLPSERSLLSSSNESA</sequence>
<protein>
    <submittedName>
        <fullName evidence="8">MFS transporter</fullName>
    </submittedName>
</protein>
<accession>A0ABW5S2Y3</accession>
<evidence type="ECO:0000256" key="4">
    <source>
        <dbReference type="ARBA" id="ARBA00022989"/>
    </source>
</evidence>
<feature type="transmembrane region" description="Helical" evidence="6">
    <location>
        <begin position="148"/>
        <end position="171"/>
    </location>
</feature>
<feature type="domain" description="Major facilitator superfamily (MFS) profile" evidence="7">
    <location>
        <begin position="23"/>
        <end position="396"/>
    </location>
</feature>
<dbReference type="InterPro" id="IPR011701">
    <property type="entry name" value="MFS"/>
</dbReference>
<proteinExistence type="predicted"/>
<keyword evidence="4 6" id="KW-1133">Transmembrane helix</keyword>
<evidence type="ECO:0000313" key="9">
    <source>
        <dbReference type="Proteomes" id="UP001597399"/>
    </source>
</evidence>
<comment type="subcellular location">
    <subcellularLocation>
        <location evidence="1">Cell membrane</location>
        <topology evidence="1">Multi-pass membrane protein</topology>
    </subcellularLocation>
</comment>
<feature type="transmembrane region" description="Helical" evidence="6">
    <location>
        <begin position="177"/>
        <end position="198"/>
    </location>
</feature>
<comment type="caution">
    <text evidence="8">The sequence shown here is derived from an EMBL/GenBank/DDBJ whole genome shotgun (WGS) entry which is preliminary data.</text>
</comment>